<dbReference type="Proteomes" id="UP000053989">
    <property type="component" value="Unassembled WGS sequence"/>
</dbReference>
<name>A0A0C3ECE3_9AGAM</name>
<dbReference type="AlphaFoldDB" id="A0A0C3ECE3"/>
<dbReference type="EMBL" id="KN822005">
    <property type="protein sequence ID" value="KIM70380.1"/>
    <property type="molecule type" value="Genomic_DNA"/>
</dbReference>
<evidence type="ECO:0000313" key="1">
    <source>
        <dbReference type="EMBL" id="KIM70380.1"/>
    </source>
</evidence>
<dbReference type="HOGENOM" id="CLU_2265312_0_0_1"/>
<accession>A0A0C3ECE3</accession>
<reference evidence="1 2" key="1">
    <citation type="submission" date="2014-04" db="EMBL/GenBank/DDBJ databases">
        <authorList>
            <consortium name="DOE Joint Genome Institute"/>
            <person name="Kuo A."/>
            <person name="Kohler A."/>
            <person name="Nagy L.G."/>
            <person name="Floudas D."/>
            <person name="Copeland A."/>
            <person name="Barry K.W."/>
            <person name="Cichocki N."/>
            <person name="Veneault-Fourrey C."/>
            <person name="LaButti K."/>
            <person name="Lindquist E.A."/>
            <person name="Lipzen A."/>
            <person name="Lundell T."/>
            <person name="Morin E."/>
            <person name="Murat C."/>
            <person name="Sun H."/>
            <person name="Tunlid A."/>
            <person name="Henrissat B."/>
            <person name="Grigoriev I.V."/>
            <person name="Hibbett D.S."/>
            <person name="Martin F."/>
            <person name="Nordberg H.P."/>
            <person name="Cantor M.N."/>
            <person name="Hua S.X."/>
        </authorList>
    </citation>
    <scope>NUCLEOTIDE SEQUENCE [LARGE SCALE GENOMIC DNA]</scope>
    <source>
        <strain evidence="1 2">Foug A</strain>
    </source>
</reference>
<proteinExistence type="predicted"/>
<evidence type="ECO:0000313" key="2">
    <source>
        <dbReference type="Proteomes" id="UP000053989"/>
    </source>
</evidence>
<protein>
    <submittedName>
        <fullName evidence="1">Uncharacterized protein</fullName>
    </submittedName>
</protein>
<dbReference type="InParanoid" id="A0A0C3ECE3"/>
<organism evidence="1 2">
    <name type="scientific">Scleroderma citrinum Foug A</name>
    <dbReference type="NCBI Taxonomy" id="1036808"/>
    <lineage>
        <taxon>Eukaryota</taxon>
        <taxon>Fungi</taxon>
        <taxon>Dikarya</taxon>
        <taxon>Basidiomycota</taxon>
        <taxon>Agaricomycotina</taxon>
        <taxon>Agaricomycetes</taxon>
        <taxon>Agaricomycetidae</taxon>
        <taxon>Boletales</taxon>
        <taxon>Sclerodermatineae</taxon>
        <taxon>Sclerodermataceae</taxon>
        <taxon>Scleroderma</taxon>
    </lineage>
</organism>
<keyword evidence="2" id="KW-1185">Reference proteome</keyword>
<gene>
    <name evidence="1" type="ORF">SCLCIDRAFT_1207721</name>
</gene>
<sequence>MHTKSTHHVLFGSQATHTLHLVQSDLTLRLRAPKPRHLVSMHSKIPTWACRAVGVVTREHVWVIQRRYSCTGESYPGGHGMPIIHFLQKREKRPPAVVSRPNP</sequence>
<reference evidence="2" key="2">
    <citation type="submission" date="2015-01" db="EMBL/GenBank/DDBJ databases">
        <title>Evolutionary Origins and Diversification of the Mycorrhizal Mutualists.</title>
        <authorList>
            <consortium name="DOE Joint Genome Institute"/>
            <consortium name="Mycorrhizal Genomics Consortium"/>
            <person name="Kohler A."/>
            <person name="Kuo A."/>
            <person name="Nagy L.G."/>
            <person name="Floudas D."/>
            <person name="Copeland A."/>
            <person name="Barry K.W."/>
            <person name="Cichocki N."/>
            <person name="Veneault-Fourrey C."/>
            <person name="LaButti K."/>
            <person name="Lindquist E.A."/>
            <person name="Lipzen A."/>
            <person name="Lundell T."/>
            <person name="Morin E."/>
            <person name="Murat C."/>
            <person name="Riley R."/>
            <person name="Ohm R."/>
            <person name="Sun H."/>
            <person name="Tunlid A."/>
            <person name="Henrissat B."/>
            <person name="Grigoriev I.V."/>
            <person name="Hibbett D.S."/>
            <person name="Martin F."/>
        </authorList>
    </citation>
    <scope>NUCLEOTIDE SEQUENCE [LARGE SCALE GENOMIC DNA]</scope>
    <source>
        <strain evidence="2">Foug A</strain>
    </source>
</reference>